<dbReference type="RefSeq" id="WP_061682890.1">
    <property type="nucleotide sequence ID" value="NZ_LRAD01000030.1"/>
</dbReference>
<accession>A0A150HFB0</accession>
<keyword evidence="3" id="KW-1185">Reference proteome</keyword>
<evidence type="ECO:0000313" key="3">
    <source>
        <dbReference type="Proteomes" id="UP000075357"/>
    </source>
</evidence>
<dbReference type="AlphaFoldDB" id="A0A150HFB0"/>
<feature type="domain" description="DUF559" evidence="1">
    <location>
        <begin position="195"/>
        <end position="271"/>
    </location>
</feature>
<dbReference type="Gene3D" id="3.40.960.10">
    <property type="entry name" value="VSR Endonuclease"/>
    <property type="match status" value="1"/>
</dbReference>
<dbReference type="InterPro" id="IPR007569">
    <property type="entry name" value="DUF559"/>
</dbReference>
<proteinExistence type="predicted"/>
<gene>
    <name evidence="2" type="ORF">Mlaev_01420</name>
</gene>
<evidence type="ECO:0000313" key="2">
    <source>
        <dbReference type="EMBL" id="KXZ60634.1"/>
    </source>
</evidence>
<comment type="caution">
    <text evidence="2">The sequence shown here is derived from an EMBL/GenBank/DDBJ whole genome shotgun (WGS) entry which is preliminary data.</text>
</comment>
<dbReference type="Pfam" id="PF04480">
    <property type="entry name" value="DUF559"/>
    <property type="match status" value="1"/>
</dbReference>
<evidence type="ECO:0000259" key="1">
    <source>
        <dbReference type="Pfam" id="PF04480"/>
    </source>
</evidence>
<reference evidence="2 3" key="1">
    <citation type="submission" date="2016-01" db="EMBL/GenBank/DDBJ databases">
        <title>Draft genome sequences of Microbacterium laevaniformans LCDC 91-0039 and the type strain of Microbacterium hominis LCDC 84-209.</title>
        <authorList>
            <person name="Bernier A.-M."/>
            <person name="Bernard K."/>
        </authorList>
    </citation>
    <scope>NUCLEOTIDE SEQUENCE [LARGE SCALE GENOMIC DNA]</scope>
    <source>
        <strain evidence="2 3">LCDC 91-0039</strain>
    </source>
</reference>
<organism evidence="2 3">
    <name type="scientific">Microbacterium laevaniformans</name>
    <dbReference type="NCBI Taxonomy" id="36807"/>
    <lineage>
        <taxon>Bacteria</taxon>
        <taxon>Bacillati</taxon>
        <taxon>Actinomycetota</taxon>
        <taxon>Actinomycetes</taxon>
        <taxon>Micrococcales</taxon>
        <taxon>Microbacteriaceae</taxon>
        <taxon>Microbacterium</taxon>
    </lineage>
</organism>
<dbReference type="EMBL" id="LRAD01000030">
    <property type="protein sequence ID" value="KXZ60634.1"/>
    <property type="molecule type" value="Genomic_DNA"/>
</dbReference>
<dbReference type="SUPFAM" id="SSF52980">
    <property type="entry name" value="Restriction endonuclease-like"/>
    <property type="match status" value="1"/>
</dbReference>
<dbReference type="InterPro" id="IPR011335">
    <property type="entry name" value="Restrct_endonuc-II-like"/>
</dbReference>
<dbReference type="PATRIC" id="fig|36807.3.peg.1444"/>
<name>A0A150HFB0_9MICO</name>
<protein>
    <recommendedName>
        <fullName evidence="1">DUF559 domain-containing protein</fullName>
    </recommendedName>
</protein>
<dbReference type="Proteomes" id="UP000075357">
    <property type="component" value="Unassembled WGS sequence"/>
</dbReference>
<dbReference type="STRING" id="36807.Mlaev_01420"/>
<sequence length="282" mass="31026">MQLVPVADLVRGTVMHRQQLRDQGYRPDQLRAAVRSGAVELLRRAWFVGLDAPDDLREAARRGGRVTCTTFARRRGWWMPETVGDDVHLHFPPGSTGPRAPWDGVAHWSRPIAPLGRSLLATVEDALAHIAVCVPPEAALVLWESASACERLAPEALRAIRWPSPAATALAAEVNGLADSGLEVLVCRPLRRLRLRVRQQVYLAGKPVDVLVGEWLVIQIDGWAYHSSSAQRSADIAHDAELRLRGYTVLRFSYAQVVHGAAGVERVIRRALAAGLHDRPSV</sequence>